<protein>
    <submittedName>
        <fullName evidence="2">Uncharacterized protein</fullName>
    </submittedName>
</protein>
<sequence>MIFQASRFSASGRKVPLEPHRSEACRSHTNPTKATAGWSSNTTVSFPLTVHTHTMTLSHAHVGEALRHSLKCTRSHTPTKRKRTAHEKNNNNNRITTAHKALTIQ</sequence>
<name>A0A1X0NLT1_9TRYP</name>
<feature type="region of interest" description="Disordered" evidence="1">
    <location>
        <begin position="74"/>
        <end position="105"/>
    </location>
</feature>
<accession>A0A1X0NLT1</accession>
<organism evidence="2 3">
    <name type="scientific">Trypanosoma theileri</name>
    <dbReference type="NCBI Taxonomy" id="67003"/>
    <lineage>
        <taxon>Eukaryota</taxon>
        <taxon>Discoba</taxon>
        <taxon>Euglenozoa</taxon>
        <taxon>Kinetoplastea</taxon>
        <taxon>Metakinetoplastina</taxon>
        <taxon>Trypanosomatida</taxon>
        <taxon>Trypanosomatidae</taxon>
        <taxon>Trypanosoma</taxon>
    </lineage>
</organism>
<evidence type="ECO:0000313" key="2">
    <source>
        <dbReference type="EMBL" id="ORC85722.1"/>
    </source>
</evidence>
<evidence type="ECO:0000256" key="1">
    <source>
        <dbReference type="SAM" id="MobiDB-lite"/>
    </source>
</evidence>
<feature type="region of interest" description="Disordered" evidence="1">
    <location>
        <begin position="1"/>
        <end position="40"/>
    </location>
</feature>
<evidence type="ECO:0000313" key="3">
    <source>
        <dbReference type="Proteomes" id="UP000192257"/>
    </source>
</evidence>
<gene>
    <name evidence="2" type="ORF">TM35_000331790</name>
</gene>
<keyword evidence="3" id="KW-1185">Reference proteome</keyword>
<feature type="compositionally biased region" description="Polar residues" evidence="1">
    <location>
        <begin position="27"/>
        <end position="40"/>
    </location>
</feature>
<reference evidence="2 3" key="1">
    <citation type="submission" date="2017-03" db="EMBL/GenBank/DDBJ databases">
        <title>An alternative strategy for trypanosome survival in the mammalian bloodstream revealed through genome and transcriptome analysis of the ubiquitous bovine parasite Trypanosoma (Megatrypanum) theileri.</title>
        <authorList>
            <person name="Kelly S."/>
            <person name="Ivens A."/>
            <person name="Mott A."/>
            <person name="O'Neill E."/>
            <person name="Emms D."/>
            <person name="Macleod O."/>
            <person name="Voorheis P."/>
            <person name="Matthews J."/>
            <person name="Matthews K."/>
            <person name="Carrington M."/>
        </authorList>
    </citation>
    <scope>NUCLEOTIDE SEQUENCE [LARGE SCALE GENOMIC DNA]</scope>
    <source>
        <strain evidence="2">Edinburgh</strain>
    </source>
</reference>
<dbReference type="AlphaFoldDB" id="A0A1X0NLT1"/>
<feature type="compositionally biased region" description="Basic residues" evidence="1">
    <location>
        <begin position="74"/>
        <end position="85"/>
    </location>
</feature>
<comment type="caution">
    <text evidence="2">The sequence shown here is derived from an EMBL/GenBank/DDBJ whole genome shotgun (WGS) entry which is preliminary data.</text>
</comment>
<dbReference type="EMBL" id="NBCO01000033">
    <property type="protein sequence ID" value="ORC85722.1"/>
    <property type="molecule type" value="Genomic_DNA"/>
</dbReference>
<dbReference type="Proteomes" id="UP000192257">
    <property type="component" value="Unassembled WGS sequence"/>
</dbReference>
<dbReference type="VEuPathDB" id="TriTrypDB:TM35_000331790"/>
<proteinExistence type="predicted"/>
<dbReference type="RefSeq" id="XP_028879788.1">
    <property type="nucleotide sequence ID" value="XM_029028935.1"/>
</dbReference>
<feature type="compositionally biased region" description="Basic and acidic residues" evidence="1">
    <location>
        <begin position="15"/>
        <end position="26"/>
    </location>
</feature>
<dbReference type="GeneID" id="39988715"/>